<dbReference type="PANTHER" id="PTHR30185">
    <property type="entry name" value="CRYPTIC BETA-GLUCOSIDE BGL OPERON ANTITERMINATOR"/>
    <property type="match status" value="1"/>
</dbReference>
<proteinExistence type="predicted"/>
<dbReference type="Proteomes" id="UP001139006">
    <property type="component" value="Unassembled WGS sequence"/>
</dbReference>
<organism evidence="6 7">
    <name type="scientific">Ligilactobacillus ubinensis</name>
    <dbReference type="NCBI Taxonomy" id="2876789"/>
    <lineage>
        <taxon>Bacteria</taxon>
        <taxon>Bacillati</taxon>
        <taxon>Bacillota</taxon>
        <taxon>Bacilli</taxon>
        <taxon>Lactobacillales</taxon>
        <taxon>Lactobacillaceae</taxon>
        <taxon>Ligilactobacillus</taxon>
    </lineage>
</organism>
<dbReference type="InterPro" id="IPR036634">
    <property type="entry name" value="PRD_sf"/>
</dbReference>
<gene>
    <name evidence="6" type="ORF">LB941_04735</name>
</gene>
<dbReference type="CDD" id="cd05568">
    <property type="entry name" value="PTS_IIB_bgl_like"/>
    <property type="match status" value="1"/>
</dbReference>
<dbReference type="SUPFAM" id="SSF46785">
    <property type="entry name" value="Winged helix' DNA-binding domain"/>
    <property type="match status" value="1"/>
</dbReference>
<evidence type="ECO:0000259" key="4">
    <source>
        <dbReference type="PROSITE" id="PS51099"/>
    </source>
</evidence>
<evidence type="ECO:0000259" key="5">
    <source>
        <dbReference type="PROSITE" id="PS51372"/>
    </source>
</evidence>
<evidence type="ECO:0000256" key="1">
    <source>
        <dbReference type="ARBA" id="ARBA00022679"/>
    </source>
</evidence>
<reference evidence="6 7" key="1">
    <citation type="journal article" date="2023" name="Int. J. Syst. Evol. Microbiol.">
        <title>Ligilactobacillus ubinensis sp. nov., a novel species isolated from the wild ferment of a durian fruit (Durio zibethinus).</title>
        <authorList>
            <person name="Heng Y.C."/>
            <person name="Menon N."/>
            <person name="Chen B."/>
            <person name="Loo B.Z.L."/>
            <person name="Wong G.W.J."/>
            <person name="Lim A.C.H."/>
            <person name="Silvaraju S."/>
            <person name="Kittelmann S."/>
        </authorList>
    </citation>
    <scope>NUCLEOTIDE SEQUENCE [LARGE SCALE GENOMIC DNA]</scope>
    <source>
        <strain evidence="6 7">WILCCON 0076</strain>
    </source>
</reference>
<evidence type="ECO:0000259" key="3">
    <source>
        <dbReference type="PROSITE" id="PS51094"/>
    </source>
</evidence>
<evidence type="ECO:0000256" key="2">
    <source>
        <dbReference type="ARBA" id="ARBA00022737"/>
    </source>
</evidence>
<dbReference type="InterPro" id="IPR013196">
    <property type="entry name" value="HTH_11"/>
</dbReference>
<dbReference type="InterPro" id="IPR050661">
    <property type="entry name" value="BglG_antiterminators"/>
</dbReference>
<feature type="domain" description="PTS EIIA type-2" evidence="3">
    <location>
        <begin position="501"/>
        <end position="639"/>
    </location>
</feature>
<dbReference type="Gene3D" id="3.40.50.2300">
    <property type="match status" value="1"/>
</dbReference>
<keyword evidence="7" id="KW-1185">Reference proteome</keyword>
<comment type="caution">
    <text evidence="6">The sequence shown here is derived from an EMBL/GenBank/DDBJ whole genome shotgun (WGS) entry which is preliminary data.</text>
</comment>
<dbReference type="Gene3D" id="1.10.1790.10">
    <property type="entry name" value="PRD domain"/>
    <property type="match status" value="2"/>
</dbReference>
<dbReference type="GO" id="GO:0009401">
    <property type="term" value="P:phosphoenolpyruvate-dependent sugar phosphotransferase system"/>
    <property type="evidence" value="ECO:0007669"/>
    <property type="project" value="InterPro"/>
</dbReference>
<dbReference type="SUPFAM" id="SSF63520">
    <property type="entry name" value="PTS-regulatory domain, PRD"/>
    <property type="match status" value="2"/>
</dbReference>
<dbReference type="Gene3D" id="3.40.930.10">
    <property type="entry name" value="Mannitol-specific EII, Chain A"/>
    <property type="match status" value="1"/>
</dbReference>
<dbReference type="Pfam" id="PF08279">
    <property type="entry name" value="HTH_11"/>
    <property type="match status" value="1"/>
</dbReference>
<name>A0A9X2FIV6_9LACO</name>
<evidence type="ECO:0000313" key="7">
    <source>
        <dbReference type="Proteomes" id="UP001139006"/>
    </source>
</evidence>
<dbReference type="PANTHER" id="PTHR30185:SF13">
    <property type="entry name" value="LICABCH OPERON REGULATOR-RELATED"/>
    <property type="match status" value="1"/>
</dbReference>
<dbReference type="SUPFAM" id="SSF52794">
    <property type="entry name" value="PTS system IIB component-like"/>
    <property type="match status" value="1"/>
</dbReference>
<dbReference type="AlphaFoldDB" id="A0A9X2FIV6"/>
<dbReference type="RefSeq" id="WP_253359927.1">
    <property type="nucleotide sequence ID" value="NZ_JAIULA010000007.1"/>
</dbReference>
<feature type="domain" description="PRD" evidence="5">
    <location>
        <begin position="292"/>
        <end position="396"/>
    </location>
</feature>
<dbReference type="PROSITE" id="PS51099">
    <property type="entry name" value="PTS_EIIB_TYPE_2"/>
    <property type="match status" value="1"/>
</dbReference>
<dbReference type="Gene3D" id="1.10.10.10">
    <property type="entry name" value="Winged helix-like DNA-binding domain superfamily/Winged helix DNA-binding domain"/>
    <property type="match status" value="1"/>
</dbReference>
<evidence type="ECO:0000313" key="6">
    <source>
        <dbReference type="EMBL" id="MCP0886642.1"/>
    </source>
</evidence>
<dbReference type="InterPro" id="IPR036388">
    <property type="entry name" value="WH-like_DNA-bd_sf"/>
</dbReference>
<dbReference type="PROSITE" id="PS51094">
    <property type="entry name" value="PTS_EIIA_TYPE_2"/>
    <property type="match status" value="1"/>
</dbReference>
<sequence>MSNTHREKEEITTELIRFILTRKTVHYQDIMEYTKKSRKTVAKYLDYIDDRIMGLSFDVNLIRKRNVGIYFKGNVNQLLAYYNVNLQIESREKRQLKILEYLLNNNKPVITDDLADKFFVSKSTLERDLKELKRKYGLVISDNLGISINKTESKLRMLMSNLVQKNLRKEIKQDEQTDDYILDFNIPPELTGYIDRGTLSKTRDILREFNGAVNNYINEYEYTSLIIHIAIAIKRIRKGEYINDTNDMNETNILPTTNVLVELIEKKFNCDIPISEQRYLNLHVIAIEGGAIDVERDPSVDKQLVSFLKANLNEYDDLLIKNLVLHLMSTIKRGEFKVKINNPYKKEIKSEFPKAVDLAAYLIKNLNKCYPVLINEDEICYIALHFESYIERKKNNGMKKVTVVIVCSTGYGTAAFLKQRLKIELGFDIAIIKSISVDELMKNGVEADLIISTIPIKSSRNNVVQVSPLINDSEIELLEKVVRRIKEKKRKYVPVNNFFIKLIKKNCIISNSGASTPKDAIKEIVMRLEKNGYVTDKMYNAALSRENLLSTDLGNVAIPHGNISQVKKSVIGVLTCKNAIDWGEGKVRCVFFMALNKDVSNEIDDIYSHFYNLIKDSKKLDNLNQYKEINDIYNYLKEV</sequence>
<keyword evidence="1" id="KW-0808">Transferase</keyword>
<dbReference type="SUPFAM" id="SSF55804">
    <property type="entry name" value="Phoshotransferase/anion transport protein"/>
    <property type="match status" value="1"/>
</dbReference>
<keyword evidence="2" id="KW-0677">Repeat</keyword>
<dbReference type="GO" id="GO:0006355">
    <property type="term" value="P:regulation of DNA-templated transcription"/>
    <property type="evidence" value="ECO:0007669"/>
    <property type="project" value="InterPro"/>
</dbReference>
<dbReference type="Pfam" id="PF00359">
    <property type="entry name" value="PTS_EIIA_2"/>
    <property type="match status" value="1"/>
</dbReference>
<dbReference type="GO" id="GO:0008982">
    <property type="term" value="F:protein-N(PI)-phosphohistidine-sugar phosphotransferase activity"/>
    <property type="evidence" value="ECO:0007669"/>
    <property type="project" value="InterPro"/>
</dbReference>
<dbReference type="PROSITE" id="PS51372">
    <property type="entry name" value="PRD_2"/>
    <property type="match status" value="1"/>
</dbReference>
<dbReference type="InterPro" id="IPR036095">
    <property type="entry name" value="PTS_EIIB-like_sf"/>
</dbReference>
<dbReference type="InterPro" id="IPR002178">
    <property type="entry name" value="PTS_EIIA_type-2_dom"/>
</dbReference>
<feature type="domain" description="PTS EIIB type-2" evidence="4">
    <location>
        <begin position="399"/>
        <end position="490"/>
    </location>
</feature>
<dbReference type="InterPro" id="IPR011608">
    <property type="entry name" value="PRD"/>
</dbReference>
<protein>
    <submittedName>
        <fullName evidence="6">BglG family transcription antiterminator</fullName>
    </submittedName>
</protein>
<dbReference type="InterPro" id="IPR013011">
    <property type="entry name" value="PTS_EIIB_2"/>
</dbReference>
<dbReference type="InterPro" id="IPR036390">
    <property type="entry name" value="WH_DNA-bd_sf"/>
</dbReference>
<dbReference type="InterPro" id="IPR016152">
    <property type="entry name" value="PTrfase/Anion_transptr"/>
</dbReference>
<accession>A0A9X2FIV6</accession>
<dbReference type="EMBL" id="JAIULA010000007">
    <property type="protein sequence ID" value="MCP0886642.1"/>
    <property type="molecule type" value="Genomic_DNA"/>
</dbReference>
<dbReference type="Pfam" id="PF00874">
    <property type="entry name" value="PRD"/>
    <property type="match status" value="2"/>
</dbReference>